<feature type="transmembrane region" description="Helical" evidence="1">
    <location>
        <begin position="36"/>
        <end position="55"/>
    </location>
</feature>
<evidence type="ECO:0000313" key="2">
    <source>
        <dbReference type="EMBL" id="CEE02005.1"/>
    </source>
</evidence>
<dbReference type="Proteomes" id="UP000032076">
    <property type="component" value="Unassembled WGS sequence"/>
</dbReference>
<dbReference type="GeneID" id="92961400"/>
<dbReference type="PATRIC" id="fig|35841.7.peg.2436"/>
<evidence type="ECO:0000313" key="4">
    <source>
        <dbReference type="Proteomes" id="UP000032076"/>
    </source>
</evidence>
<proteinExistence type="predicted"/>
<dbReference type="OrthoDB" id="2989424at2"/>
<evidence type="ECO:0000313" key="5">
    <source>
        <dbReference type="Proteomes" id="UP000040576"/>
    </source>
</evidence>
<feature type="transmembrane region" description="Helical" evidence="1">
    <location>
        <begin position="12"/>
        <end position="30"/>
    </location>
</feature>
<dbReference type="RefSeq" id="WP_034770973.1">
    <property type="nucleotide sequence ID" value="NZ_CCRF01000063.1"/>
</dbReference>
<reference evidence="3 4" key="2">
    <citation type="submission" date="2015-01" db="EMBL/GenBank/DDBJ databases">
        <title>Draft Genome Sequences of Four Bacillus thermoamylovorans Strains, Isolated From Food Products.</title>
        <authorList>
            <person name="Krawcyk A.O."/>
            <person name="Berendsen E.M."/>
            <person name="Eijlander R.T."/>
            <person name="de Jong A."/>
            <person name="Wells-Bennik M."/>
            <person name="Kuipers O.P."/>
        </authorList>
    </citation>
    <scope>NUCLEOTIDE SEQUENCE [LARGE SCALE GENOMIC DNA]</scope>
    <source>
        <strain evidence="3 4">B4167</strain>
    </source>
</reference>
<keyword evidence="1" id="KW-1133">Transmembrane helix</keyword>
<dbReference type="AlphaFoldDB" id="A0A090J2B9"/>
<evidence type="ECO:0000313" key="3">
    <source>
        <dbReference type="EMBL" id="KIO70357.1"/>
    </source>
</evidence>
<evidence type="ECO:0000256" key="1">
    <source>
        <dbReference type="SAM" id="Phobius"/>
    </source>
</evidence>
<dbReference type="NCBIfam" id="NF041554">
    <property type="entry name" value="SA1362_fam"/>
    <property type="match status" value="1"/>
</dbReference>
<reference evidence="2 5" key="1">
    <citation type="submission" date="2014-07" db="EMBL/GenBank/DDBJ databases">
        <authorList>
            <person name="Wibberg Daniel"/>
        </authorList>
    </citation>
    <scope>NUCLEOTIDE SEQUENCE [LARGE SCALE GENOMIC DNA]</scope>
</reference>
<keyword evidence="1" id="KW-0472">Membrane</keyword>
<gene>
    <name evidence="3" type="ORF">B4167_1049</name>
    <name evidence="2" type="ORF">BT1A1_2184</name>
</gene>
<sequence>MKANLAKILTSFILVLGIIGLAVTVIFQPFRLVRFLLISAIIIGIFFLVMRNFGLPNQSMRKEQRAFIKAARQSKKRIKRGQKKVDSKKKQAVRKRYTSSTHLTVIEGKKGKKKNRAIH</sequence>
<dbReference type="InterPro" id="IPR048110">
    <property type="entry name" value="SA1362/YqhP-like"/>
</dbReference>
<keyword evidence="1" id="KW-0812">Transmembrane</keyword>
<dbReference type="EMBL" id="CCRF01000063">
    <property type="protein sequence ID" value="CEE02005.1"/>
    <property type="molecule type" value="Genomic_DNA"/>
</dbReference>
<keyword evidence="5" id="KW-1185">Reference proteome</keyword>
<dbReference type="EMBL" id="JXLU01000147">
    <property type="protein sequence ID" value="KIO70357.1"/>
    <property type="molecule type" value="Genomic_DNA"/>
</dbReference>
<protein>
    <submittedName>
        <fullName evidence="2">Uncharacterized protein</fullName>
    </submittedName>
</protein>
<dbReference type="Proteomes" id="UP000040576">
    <property type="component" value="Unassembled WGS sequence"/>
</dbReference>
<name>A0A090J2B9_9BACI</name>
<accession>A0A090J2B9</accession>
<organism evidence="2 5">
    <name type="scientific">Caldibacillus thermoamylovorans</name>
    <dbReference type="NCBI Taxonomy" id="35841"/>
    <lineage>
        <taxon>Bacteria</taxon>
        <taxon>Bacillati</taxon>
        <taxon>Bacillota</taxon>
        <taxon>Bacilli</taxon>
        <taxon>Bacillales</taxon>
        <taxon>Bacillaceae</taxon>
        <taxon>Caldibacillus</taxon>
    </lineage>
</organism>